<dbReference type="InterPro" id="IPR029058">
    <property type="entry name" value="AB_hydrolase_fold"/>
</dbReference>
<dbReference type="Pfam" id="PF12146">
    <property type="entry name" value="Hydrolase_4"/>
    <property type="match status" value="1"/>
</dbReference>
<dbReference type="ExpressionAtlas" id="A0A1Z5R3K5">
    <property type="expression patterns" value="baseline and differential"/>
</dbReference>
<reference evidence="3" key="2">
    <citation type="journal article" date="2018" name="Plant J.">
        <title>The Sorghum bicolor reference genome: improved assembly, gene annotations, a transcriptome atlas, and signatures of genome organization.</title>
        <authorList>
            <person name="McCormick R.F."/>
            <person name="Truong S.K."/>
            <person name="Sreedasyam A."/>
            <person name="Jenkins J."/>
            <person name="Shu S."/>
            <person name="Sims D."/>
            <person name="Kennedy M."/>
            <person name="Amirebrahimi M."/>
            <person name="Weers B.D."/>
            <person name="McKinley B."/>
            <person name="Mattison A."/>
            <person name="Morishige D.T."/>
            <person name="Grimwood J."/>
            <person name="Schmutz J."/>
            <person name="Mullet J.E."/>
        </authorList>
    </citation>
    <scope>NUCLEOTIDE SEQUENCE [LARGE SCALE GENOMIC DNA]</scope>
    <source>
        <strain evidence="3">cv. BTx623</strain>
    </source>
</reference>
<evidence type="ECO:0000313" key="2">
    <source>
        <dbReference type="EMBL" id="OQU78364.1"/>
    </source>
</evidence>
<dbReference type="InParanoid" id="A0A1Z5R3K5"/>
<dbReference type="Gramene" id="OQU78364">
    <property type="protein sequence ID" value="OQU78364"/>
    <property type="gene ID" value="SORBI_3009G213300"/>
</dbReference>
<dbReference type="InterPro" id="IPR022742">
    <property type="entry name" value="Hydrolase_4"/>
</dbReference>
<dbReference type="SUPFAM" id="SSF53474">
    <property type="entry name" value="alpha/beta-Hydrolases"/>
    <property type="match status" value="1"/>
</dbReference>
<keyword evidence="3" id="KW-1185">Reference proteome</keyword>
<organism evidence="2 3">
    <name type="scientific">Sorghum bicolor</name>
    <name type="common">Sorghum</name>
    <name type="synonym">Sorghum vulgare</name>
    <dbReference type="NCBI Taxonomy" id="4558"/>
    <lineage>
        <taxon>Eukaryota</taxon>
        <taxon>Viridiplantae</taxon>
        <taxon>Streptophyta</taxon>
        <taxon>Embryophyta</taxon>
        <taxon>Tracheophyta</taxon>
        <taxon>Spermatophyta</taxon>
        <taxon>Magnoliopsida</taxon>
        <taxon>Liliopsida</taxon>
        <taxon>Poales</taxon>
        <taxon>Poaceae</taxon>
        <taxon>PACMAD clade</taxon>
        <taxon>Panicoideae</taxon>
        <taxon>Andropogonodae</taxon>
        <taxon>Andropogoneae</taxon>
        <taxon>Sorghinae</taxon>
        <taxon>Sorghum</taxon>
    </lineage>
</organism>
<dbReference type="Gene3D" id="3.40.50.1820">
    <property type="entry name" value="alpha/beta hydrolase"/>
    <property type="match status" value="1"/>
</dbReference>
<dbReference type="EMBL" id="CM000768">
    <property type="protein sequence ID" value="OQU78364.1"/>
    <property type="molecule type" value="Genomic_DNA"/>
</dbReference>
<evidence type="ECO:0000313" key="3">
    <source>
        <dbReference type="Proteomes" id="UP000000768"/>
    </source>
</evidence>
<sequence length="274" mass="30719">MPLEKRPQSPVICEQRILIPNEHGEKLVGLLHQTSSKKLVILCHGFRATKDDSILVDLADAITKEGISAFRFDFSGNGGSDGEFQYGSYRKEAADLRSVVLHFSEQKYDIVALIGHSKGGNAVLLYASKYHDVPIIVNISGRFALERGIEGRLGKNFMMRINKDGYIDVKNRKGELEYRVARASLEDRLSTDTLFSSRAISKDCRVLTIHGAKDEIVPAEDALQFAANIRNHELRIIAEANHRYTGHEEELVSLVLGFLRSHLHQGTSRLRPKL</sequence>
<dbReference type="SMR" id="A0A1Z5R3K5"/>
<dbReference type="Proteomes" id="UP000000768">
    <property type="component" value="Chromosome 9"/>
</dbReference>
<reference evidence="2 3" key="1">
    <citation type="journal article" date="2009" name="Nature">
        <title>The Sorghum bicolor genome and the diversification of grasses.</title>
        <authorList>
            <person name="Paterson A.H."/>
            <person name="Bowers J.E."/>
            <person name="Bruggmann R."/>
            <person name="Dubchak I."/>
            <person name="Grimwood J."/>
            <person name="Gundlach H."/>
            <person name="Haberer G."/>
            <person name="Hellsten U."/>
            <person name="Mitros T."/>
            <person name="Poliakov A."/>
            <person name="Schmutz J."/>
            <person name="Spannagl M."/>
            <person name="Tang H."/>
            <person name="Wang X."/>
            <person name="Wicker T."/>
            <person name="Bharti A.K."/>
            <person name="Chapman J."/>
            <person name="Feltus F.A."/>
            <person name="Gowik U."/>
            <person name="Grigoriev I.V."/>
            <person name="Lyons E."/>
            <person name="Maher C.A."/>
            <person name="Martis M."/>
            <person name="Narechania A."/>
            <person name="Otillar R.P."/>
            <person name="Penning B.W."/>
            <person name="Salamov A.A."/>
            <person name="Wang Y."/>
            <person name="Zhang L."/>
            <person name="Carpita N.C."/>
            <person name="Freeling M."/>
            <person name="Gingle A.R."/>
            <person name="Hash C.T."/>
            <person name="Keller B."/>
            <person name="Klein P."/>
            <person name="Kresovich S."/>
            <person name="McCann M.C."/>
            <person name="Ming R."/>
            <person name="Peterson D.G."/>
            <person name="Mehboob-ur-Rahman"/>
            <person name="Ware D."/>
            <person name="Westhoff P."/>
            <person name="Mayer K.F."/>
            <person name="Messing J."/>
            <person name="Rokhsar D.S."/>
        </authorList>
    </citation>
    <scope>NUCLEOTIDE SEQUENCE [LARGE SCALE GENOMIC DNA]</scope>
    <source>
        <strain evidence="3">cv. BTx623</strain>
    </source>
</reference>
<dbReference type="OMA" id="LYASMNH"/>
<dbReference type="PANTHER" id="PTHR42886">
    <property type="entry name" value="RE40534P-RELATED"/>
    <property type="match status" value="1"/>
</dbReference>
<dbReference type="KEGG" id="sbi:8068991"/>
<protein>
    <recommendedName>
        <fullName evidence="1">Serine aminopeptidase S33 domain-containing protein</fullName>
    </recommendedName>
</protein>
<dbReference type="AlphaFoldDB" id="A0A1Z5R3K5"/>
<evidence type="ECO:0000259" key="1">
    <source>
        <dbReference type="Pfam" id="PF12146"/>
    </source>
</evidence>
<feature type="domain" description="Serine aminopeptidase S33" evidence="1">
    <location>
        <begin position="35"/>
        <end position="153"/>
    </location>
</feature>
<dbReference type="OrthoDB" id="9988524at2759"/>
<name>A0A1Z5R3K5_SORBI</name>
<dbReference type="FunCoup" id="A0A1Z5R3K5">
    <property type="interactions" value="439"/>
</dbReference>
<accession>A0A1Z5R3K5</accession>
<dbReference type="eggNOG" id="KOG4667">
    <property type="taxonomic scope" value="Eukaryota"/>
</dbReference>
<gene>
    <name evidence="2" type="ORF">SORBI_3009G213300</name>
</gene>
<dbReference type="PANTHER" id="PTHR42886:SF38">
    <property type="entry name" value="ALPHA_BETA-HYDROLASES SUPERFAMILY PROTEIN"/>
    <property type="match status" value="1"/>
</dbReference>
<proteinExistence type="predicted"/>